<feature type="transmembrane region" description="Helical" evidence="8">
    <location>
        <begin position="107"/>
        <end position="128"/>
    </location>
</feature>
<feature type="transmembrane region" description="Helical" evidence="8">
    <location>
        <begin position="41"/>
        <end position="58"/>
    </location>
</feature>
<dbReference type="InterPro" id="IPR036890">
    <property type="entry name" value="HATPase_C_sf"/>
</dbReference>
<dbReference type="InterPro" id="IPR005467">
    <property type="entry name" value="His_kinase_dom"/>
</dbReference>
<dbReference type="OrthoDB" id="900403at2"/>
<dbReference type="SUPFAM" id="SSF47384">
    <property type="entry name" value="Homodimeric domain of signal transducing histidine kinase"/>
    <property type="match status" value="1"/>
</dbReference>
<dbReference type="Proteomes" id="UP000198748">
    <property type="component" value="Unassembled WGS sequence"/>
</dbReference>
<keyword evidence="7" id="KW-0175">Coiled coil</keyword>
<keyword evidence="4" id="KW-0808">Transferase</keyword>
<keyword evidence="5 10" id="KW-0418">Kinase</keyword>
<evidence type="ECO:0000313" key="11">
    <source>
        <dbReference type="Proteomes" id="UP000198748"/>
    </source>
</evidence>
<protein>
    <recommendedName>
        <fullName evidence="2">histidine kinase</fullName>
        <ecNumber evidence="2">2.7.13.3</ecNumber>
    </recommendedName>
</protein>
<feature type="coiled-coil region" evidence="7">
    <location>
        <begin position="128"/>
        <end position="160"/>
    </location>
</feature>
<dbReference type="SUPFAM" id="SSF55874">
    <property type="entry name" value="ATPase domain of HSP90 chaperone/DNA topoisomerase II/histidine kinase"/>
    <property type="match status" value="1"/>
</dbReference>
<gene>
    <name evidence="10" type="ORF">SAMN04487996_13443</name>
</gene>
<proteinExistence type="predicted"/>
<dbReference type="Pfam" id="PF02518">
    <property type="entry name" value="HATPase_c"/>
    <property type="match status" value="1"/>
</dbReference>
<evidence type="ECO:0000259" key="9">
    <source>
        <dbReference type="PROSITE" id="PS50109"/>
    </source>
</evidence>
<accession>A0A1G8BUZ5</accession>
<reference evidence="11" key="1">
    <citation type="submission" date="2016-10" db="EMBL/GenBank/DDBJ databases">
        <authorList>
            <person name="Varghese N."/>
            <person name="Submissions S."/>
        </authorList>
    </citation>
    <scope>NUCLEOTIDE SEQUENCE [LARGE SCALE GENOMIC DNA]</scope>
    <source>
        <strain evidence="11">DSM 25329</strain>
    </source>
</reference>
<dbReference type="PROSITE" id="PS50109">
    <property type="entry name" value="HIS_KIN"/>
    <property type="match status" value="1"/>
</dbReference>
<evidence type="ECO:0000256" key="4">
    <source>
        <dbReference type="ARBA" id="ARBA00022679"/>
    </source>
</evidence>
<dbReference type="Gene3D" id="3.30.565.10">
    <property type="entry name" value="Histidine kinase-like ATPase, C-terminal domain"/>
    <property type="match status" value="1"/>
</dbReference>
<dbReference type="GO" id="GO:0004721">
    <property type="term" value="F:phosphoprotein phosphatase activity"/>
    <property type="evidence" value="ECO:0007669"/>
    <property type="project" value="TreeGrafter"/>
</dbReference>
<evidence type="ECO:0000256" key="1">
    <source>
        <dbReference type="ARBA" id="ARBA00000085"/>
    </source>
</evidence>
<evidence type="ECO:0000256" key="5">
    <source>
        <dbReference type="ARBA" id="ARBA00022777"/>
    </source>
</evidence>
<name>A0A1G8BUZ5_9BACT</name>
<keyword evidence="8" id="KW-1133">Transmembrane helix</keyword>
<evidence type="ECO:0000313" key="10">
    <source>
        <dbReference type="EMBL" id="SDH36991.1"/>
    </source>
</evidence>
<evidence type="ECO:0000256" key="7">
    <source>
        <dbReference type="SAM" id="Coils"/>
    </source>
</evidence>
<comment type="catalytic activity">
    <reaction evidence="1">
        <text>ATP + protein L-histidine = ADP + protein N-phospho-L-histidine.</text>
        <dbReference type="EC" id="2.7.13.3"/>
    </reaction>
</comment>
<dbReference type="InterPro" id="IPR050351">
    <property type="entry name" value="BphY/WalK/GraS-like"/>
</dbReference>
<keyword evidence="11" id="KW-1185">Reference proteome</keyword>
<dbReference type="STRING" id="659014.SAMN04487996_13443"/>
<dbReference type="EC" id="2.7.13.3" evidence="2"/>
<evidence type="ECO:0000256" key="8">
    <source>
        <dbReference type="SAM" id="Phobius"/>
    </source>
</evidence>
<keyword evidence="8" id="KW-0812">Transmembrane</keyword>
<dbReference type="InterPro" id="IPR003594">
    <property type="entry name" value="HATPase_dom"/>
</dbReference>
<organism evidence="10 11">
    <name type="scientific">Dyadobacter soli</name>
    <dbReference type="NCBI Taxonomy" id="659014"/>
    <lineage>
        <taxon>Bacteria</taxon>
        <taxon>Pseudomonadati</taxon>
        <taxon>Bacteroidota</taxon>
        <taxon>Cytophagia</taxon>
        <taxon>Cytophagales</taxon>
        <taxon>Spirosomataceae</taxon>
        <taxon>Dyadobacter</taxon>
    </lineage>
</organism>
<keyword evidence="6" id="KW-0902">Two-component regulatory system</keyword>
<keyword evidence="3" id="KW-0597">Phosphoprotein</keyword>
<sequence length="438" mass="48850">MKKYNLQLGSSIATVLALSLLPVRLSEGQAADPVNLIGSEVVIWLMCLSMWLVTYHIYFRVHLVRWQKAVISLVFCALLSILFYYGSNPFFEDYPIKPIRELPLWVASIRLSLRGLLMGLIMVPVIFLREIERQRQREELQRERDRTANAEQQRQLLEELVIERTAELEHALSVLSASQDELDHQVHLLTRVVASITHDVNAPLRFIIEGAERMGDLIGNNQFKRAAEYNRQLVWGLTNIATFMHNHLAFAKGQIHKGSLHLGNVNLAALVREKTGVFEQILSSRGNTLKLLVDERLAVTSNGHLLGVILHNLVDNATKNTGDGVIEIATAVADGQLHLDIQNTIPAVSSNENADADRPYKPDWDLAQHEQDGQGLGLILVRDISALLNIDFLIGAAAGKVTARITFAEFHVLQDSQVGIANAFHLTKSTAPKVGFIL</sequence>
<dbReference type="InterPro" id="IPR036097">
    <property type="entry name" value="HisK_dim/P_sf"/>
</dbReference>
<dbReference type="RefSeq" id="WP_143017008.1">
    <property type="nucleotide sequence ID" value="NZ_FNAN01000034.1"/>
</dbReference>
<feature type="domain" description="Histidine kinase" evidence="9">
    <location>
        <begin position="195"/>
        <end position="402"/>
    </location>
</feature>
<dbReference type="GO" id="GO:0000155">
    <property type="term" value="F:phosphorelay sensor kinase activity"/>
    <property type="evidence" value="ECO:0007669"/>
    <property type="project" value="InterPro"/>
</dbReference>
<keyword evidence="8" id="KW-0472">Membrane</keyword>
<dbReference type="PANTHER" id="PTHR45453">
    <property type="entry name" value="PHOSPHATE REGULON SENSOR PROTEIN PHOR"/>
    <property type="match status" value="1"/>
</dbReference>
<dbReference type="PANTHER" id="PTHR45453:SF1">
    <property type="entry name" value="PHOSPHATE REGULON SENSOR PROTEIN PHOR"/>
    <property type="match status" value="1"/>
</dbReference>
<evidence type="ECO:0000256" key="3">
    <source>
        <dbReference type="ARBA" id="ARBA00022553"/>
    </source>
</evidence>
<dbReference type="GO" id="GO:0016036">
    <property type="term" value="P:cellular response to phosphate starvation"/>
    <property type="evidence" value="ECO:0007669"/>
    <property type="project" value="TreeGrafter"/>
</dbReference>
<evidence type="ECO:0000256" key="2">
    <source>
        <dbReference type="ARBA" id="ARBA00012438"/>
    </source>
</evidence>
<feature type="transmembrane region" description="Helical" evidence="8">
    <location>
        <begin position="70"/>
        <end position="87"/>
    </location>
</feature>
<dbReference type="EMBL" id="FNAN01000034">
    <property type="protein sequence ID" value="SDH36991.1"/>
    <property type="molecule type" value="Genomic_DNA"/>
</dbReference>
<dbReference type="GO" id="GO:0005886">
    <property type="term" value="C:plasma membrane"/>
    <property type="evidence" value="ECO:0007669"/>
    <property type="project" value="TreeGrafter"/>
</dbReference>
<dbReference type="AlphaFoldDB" id="A0A1G8BUZ5"/>
<evidence type="ECO:0000256" key="6">
    <source>
        <dbReference type="ARBA" id="ARBA00023012"/>
    </source>
</evidence>